<evidence type="ECO:0000313" key="4">
    <source>
        <dbReference type="Proteomes" id="UP000520011"/>
    </source>
</evidence>
<evidence type="ECO:0000259" key="2">
    <source>
        <dbReference type="PROSITE" id="PS51194"/>
    </source>
</evidence>
<gene>
    <name evidence="3" type="ORF">HNQ34_002994</name>
</gene>
<feature type="domain" description="Helicase ATP-binding" evidence="1">
    <location>
        <begin position="415"/>
        <end position="565"/>
    </location>
</feature>
<dbReference type="InterPro" id="IPR014001">
    <property type="entry name" value="Helicase_ATP-bd"/>
</dbReference>
<keyword evidence="3" id="KW-0067">ATP-binding</keyword>
<feature type="domain" description="Helicase C-terminal" evidence="2">
    <location>
        <begin position="614"/>
        <end position="767"/>
    </location>
</feature>
<dbReference type="InterPro" id="IPR001650">
    <property type="entry name" value="Helicase_C-like"/>
</dbReference>
<dbReference type="Pfam" id="PF04851">
    <property type="entry name" value="ResIII"/>
    <property type="match status" value="1"/>
</dbReference>
<accession>A0A7W8MWF1</accession>
<dbReference type="Proteomes" id="UP000520011">
    <property type="component" value="Unassembled WGS sequence"/>
</dbReference>
<reference evidence="3 4" key="1">
    <citation type="submission" date="2020-08" db="EMBL/GenBank/DDBJ databases">
        <title>Genomic Encyclopedia of Type Strains, Phase IV (KMG-IV): sequencing the most valuable type-strain genomes for metagenomic binning, comparative biology and taxonomic classification.</title>
        <authorList>
            <person name="Goeker M."/>
        </authorList>
    </citation>
    <scope>NUCLEOTIDE SEQUENCE [LARGE SCALE GENOMIC DNA]</scope>
    <source>
        <strain evidence="3 4">DSM 16325</strain>
    </source>
</reference>
<keyword evidence="3" id="KW-0347">Helicase</keyword>
<proteinExistence type="predicted"/>
<keyword evidence="3" id="KW-0378">Hydrolase</keyword>
<evidence type="ECO:0000313" key="3">
    <source>
        <dbReference type="EMBL" id="MBB5325888.1"/>
    </source>
</evidence>
<evidence type="ECO:0000259" key="1">
    <source>
        <dbReference type="PROSITE" id="PS51192"/>
    </source>
</evidence>
<dbReference type="SUPFAM" id="SSF52540">
    <property type="entry name" value="P-loop containing nucleoside triphosphate hydrolases"/>
    <property type="match status" value="2"/>
</dbReference>
<dbReference type="EMBL" id="JACHEP010000023">
    <property type="protein sequence ID" value="MBB5325888.1"/>
    <property type="molecule type" value="Genomic_DNA"/>
</dbReference>
<comment type="caution">
    <text evidence="3">The sequence shown here is derived from an EMBL/GenBank/DDBJ whole genome shotgun (WGS) entry which is preliminary data.</text>
</comment>
<dbReference type="InterPro" id="IPR006935">
    <property type="entry name" value="Helicase/UvrB_N"/>
</dbReference>
<dbReference type="PANTHER" id="PTHR47396">
    <property type="entry name" value="TYPE I RESTRICTION ENZYME ECOKI R PROTEIN"/>
    <property type="match status" value="1"/>
</dbReference>
<dbReference type="Pfam" id="PF00271">
    <property type="entry name" value="Helicase_C"/>
    <property type="match status" value="1"/>
</dbReference>
<dbReference type="InterPro" id="IPR027417">
    <property type="entry name" value="P-loop_NTPase"/>
</dbReference>
<dbReference type="GO" id="GO:0016787">
    <property type="term" value="F:hydrolase activity"/>
    <property type="evidence" value="ECO:0007669"/>
    <property type="project" value="InterPro"/>
</dbReference>
<name>A0A7W8MWF1_9BACL</name>
<dbReference type="Pfam" id="PF22548">
    <property type="entry name" value="AEP-TOTE"/>
    <property type="match status" value="1"/>
</dbReference>
<keyword evidence="4" id="KW-1185">Reference proteome</keyword>
<dbReference type="GO" id="GO:0005829">
    <property type="term" value="C:cytosol"/>
    <property type="evidence" value="ECO:0007669"/>
    <property type="project" value="TreeGrafter"/>
</dbReference>
<protein>
    <submittedName>
        <fullName evidence="3">Superfamily II DNA or RNA helicase</fullName>
    </submittedName>
</protein>
<sequence length="775" mass="88810">MDIRIQLEQVLAECERLRKENEYLKQVLSTMMQKNRDVRSVVPSANLMVNNRSSPEEKIRLFKRLFRGRTDVYAVRWESKDGRTGYTPACAYEWQPPFCRKPEIKCSECKHRTLLPLDDQVLYDHLSGKHTIGIYPMQKDETCFFLAIDFDKKNWKEDVLAFVNICKQFSVPYSIERSRSGNGAHVWIFFSEAISASLARKMGMVLLAKTLENRYELGLDSYDRLFPNQDTLPKGGFGNLIALPLQRKPRANGNSVFVDESFTPYPDQWLYLSSVQMMTKNEVRDVIRKYENKLITTNEIYPKKVTIELKNGLYVKKDGVSSSLLTKLTKTATFANPEFYKAQKSRLSTYGIPRVINCSWEERGYLVLPRGCLEEVIDLLSSLSIHAEVNDHRFDGQVIEVQFHGELTSQQHDALSQLLKHDIGILSATTGFGKTVIAAALIAERKVNTLVVVHRAQLIQQWIEQLSMFLNIPSKEIGQIGGGKNKITGNVDIATIQSLNYKGELKSSITQYGQIIIDECHHISAFSFEQVLKQIRAKYVCGLTATPTRKDGLHPIIHMQCGPVRYKIDGKTQAKVRPFIHRLIPRYTNFTSLNKDIQHLYHEIVINEQRNQQLFDDVLSALEEGRCPLVLTERIEHIEILQNLFKGFAKNIIVLCGKMTKKEKAQALQKLASIPDGVERLVIATGKYVGEGFDNTRLDTLFLAMPISWKGTLQQYVGRLHRIHANKQEVRVYDYVDHKIPIMKKMFEKRLAGYRAMGYIIDGENVSAEEQMKLF</sequence>
<dbReference type="RefSeq" id="WP_183255876.1">
    <property type="nucleotide sequence ID" value="NZ_JACHEP010000023.1"/>
</dbReference>
<organism evidence="3 4">
    <name type="scientific">Anoxybacteroides tepidamans</name>
    <dbReference type="NCBI Taxonomy" id="265948"/>
    <lineage>
        <taxon>Bacteria</taxon>
        <taxon>Bacillati</taxon>
        <taxon>Bacillota</taxon>
        <taxon>Bacilli</taxon>
        <taxon>Bacillales</taxon>
        <taxon>Anoxybacillaceae</taxon>
        <taxon>Anoxybacteroides</taxon>
    </lineage>
</organism>
<dbReference type="CDD" id="cd17926">
    <property type="entry name" value="DEXHc_RE"/>
    <property type="match status" value="1"/>
</dbReference>
<dbReference type="Gene3D" id="3.40.50.300">
    <property type="entry name" value="P-loop containing nucleotide triphosphate hydrolases"/>
    <property type="match status" value="2"/>
</dbReference>
<dbReference type="GO" id="GO:0004386">
    <property type="term" value="F:helicase activity"/>
    <property type="evidence" value="ECO:0007669"/>
    <property type="project" value="UniProtKB-KW"/>
</dbReference>
<dbReference type="InterPro" id="IPR054347">
    <property type="entry name" value="TOTE_primase"/>
</dbReference>
<dbReference type="InterPro" id="IPR050742">
    <property type="entry name" value="Helicase_Restrict-Modif_Enz"/>
</dbReference>
<dbReference type="CDD" id="cd18785">
    <property type="entry name" value="SF2_C"/>
    <property type="match status" value="1"/>
</dbReference>
<dbReference type="SMART" id="SM00487">
    <property type="entry name" value="DEXDc"/>
    <property type="match status" value="1"/>
</dbReference>
<dbReference type="AlphaFoldDB" id="A0A7W8MWF1"/>
<keyword evidence="3" id="KW-0547">Nucleotide-binding</keyword>
<dbReference type="PANTHER" id="PTHR47396:SF1">
    <property type="entry name" value="ATP-DEPENDENT HELICASE IRC3-RELATED"/>
    <property type="match status" value="1"/>
</dbReference>
<dbReference type="PROSITE" id="PS51194">
    <property type="entry name" value="HELICASE_CTER"/>
    <property type="match status" value="1"/>
</dbReference>
<dbReference type="GO" id="GO:0003677">
    <property type="term" value="F:DNA binding"/>
    <property type="evidence" value="ECO:0007669"/>
    <property type="project" value="InterPro"/>
</dbReference>
<dbReference type="PROSITE" id="PS51192">
    <property type="entry name" value="HELICASE_ATP_BIND_1"/>
    <property type="match status" value="1"/>
</dbReference>
<dbReference type="GO" id="GO:0005524">
    <property type="term" value="F:ATP binding"/>
    <property type="evidence" value="ECO:0007669"/>
    <property type="project" value="InterPro"/>
</dbReference>